<evidence type="ECO:0000313" key="8">
    <source>
        <dbReference type="Proteomes" id="UP001652461"/>
    </source>
</evidence>
<dbReference type="PROSITE" id="PS51096">
    <property type="entry name" value="PTS_EIIA_TYPE_4"/>
    <property type="match status" value="1"/>
</dbReference>
<dbReference type="SUPFAM" id="SSF52540">
    <property type="entry name" value="P-loop containing nucleoside triphosphate hydrolases"/>
    <property type="match status" value="1"/>
</dbReference>
<dbReference type="PROSITE" id="PS50045">
    <property type="entry name" value="SIGMA54_INTERACT_4"/>
    <property type="match status" value="1"/>
</dbReference>
<dbReference type="Gene3D" id="3.40.50.300">
    <property type="entry name" value="P-loop containing nucleotide triphosphate hydrolases"/>
    <property type="match status" value="1"/>
</dbReference>
<feature type="domain" description="PTS EIIA type-4" evidence="5">
    <location>
        <begin position="526"/>
        <end position="660"/>
    </location>
</feature>
<reference evidence="7 8" key="1">
    <citation type="journal article" date="2021" name="ISME Commun">
        <title>Automated analysis of genomic sequences facilitates high-throughput and comprehensive description of bacteria.</title>
        <authorList>
            <person name="Hitch T.C.A."/>
        </authorList>
    </citation>
    <scope>NUCLEOTIDE SEQUENCE [LARGE SCALE GENOMIC DNA]</scope>
    <source>
        <strain evidence="7 8">Sanger_04</strain>
    </source>
</reference>
<protein>
    <submittedName>
        <fullName evidence="7">PRD domain-containing protein</fullName>
    </submittedName>
</protein>
<dbReference type="InterPro" id="IPR002078">
    <property type="entry name" value="Sigma_54_int"/>
</dbReference>
<keyword evidence="1" id="KW-0808">Transferase</keyword>
<keyword evidence="8" id="KW-1185">Reference proteome</keyword>
<dbReference type="PANTHER" id="PTHR32071:SF38">
    <property type="entry name" value="PSP OPERON TRANSCRIPTIONAL ACTIVATOR"/>
    <property type="match status" value="1"/>
</dbReference>
<name>A0ABT2S0H6_9FIRM</name>
<dbReference type="InterPro" id="IPR036662">
    <property type="entry name" value="PTS_EIIA_man-typ_sf"/>
</dbReference>
<dbReference type="EMBL" id="JAOQKC010000024">
    <property type="protein sequence ID" value="MCU6698061.1"/>
    <property type="molecule type" value="Genomic_DNA"/>
</dbReference>
<accession>A0ABT2S0H6</accession>
<dbReference type="PANTHER" id="PTHR32071">
    <property type="entry name" value="TRANSCRIPTIONAL REGULATORY PROTEIN"/>
    <property type="match status" value="1"/>
</dbReference>
<dbReference type="Gene3D" id="3.40.50.510">
    <property type="entry name" value="Phosphotransferase system, mannose-type IIA component"/>
    <property type="match status" value="1"/>
</dbReference>
<evidence type="ECO:0000256" key="2">
    <source>
        <dbReference type="ARBA" id="ARBA00022741"/>
    </source>
</evidence>
<dbReference type="Pfam" id="PF25601">
    <property type="entry name" value="AAA_lid_14"/>
    <property type="match status" value="1"/>
</dbReference>
<dbReference type="InterPro" id="IPR058031">
    <property type="entry name" value="AAA_lid_NorR"/>
</dbReference>
<dbReference type="InterPro" id="IPR004701">
    <property type="entry name" value="PTS_EIIA_man-typ"/>
</dbReference>
<dbReference type="Gene3D" id="1.10.1790.10">
    <property type="entry name" value="PRD domain"/>
    <property type="match status" value="1"/>
</dbReference>
<comment type="caution">
    <text evidence="7">The sequence shown here is derived from an EMBL/GenBank/DDBJ whole genome shotgun (WGS) entry which is preliminary data.</text>
</comment>
<keyword evidence="2" id="KW-0547">Nucleotide-binding</keyword>
<gene>
    <name evidence="7" type="ORF">OCV63_14355</name>
</gene>
<dbReference type="Pfam" id="PF03610">
    <property type="entry name" value="EIIA-man"/>
    <property type="match status" value="1"/>
</dbReference>
<dbReference type="Proteomes" id="UP001652461">
    <property type="component" value="Unassembled WGS sequence"/>
</dbReference>
<dbReference type="InterPro" id="IPR036634">
    <property type="entry name" value="PRD_sf"/>
</dbReference>
<evidence type="ECO:0000256" key="1">
    <source>
        <dbReference type="ARBA" id="ARBA00022679"/>
    </source>
</evidence>
<dbReference type="InterPro" id="IPR027417">
    <property type="entry name" value="P-loop_NTPase"/>
</dbReference>
<evidence type="ECO:0000259" key="5">
    <source>
        <dbReference type="PROSITE" id="PS51096"/>
    </source>
</evidence>
<organism evidence="7 8">
    <name type="scientific">Laedolimicola ammoniilytica</name>
    <dbReference type="NCBI Taxonomy" id="2981771"/>
    <lineage>
        <taxon>Bacteria</taxon>
        <taxon>Bacillati</taxon>
        <taxon>Bacillota</taxon>
        <taxon>Clostridia</taxon>
        <taxon>Lachnospirales</taxon>
        <taxon>Lachnospiraceae</taxon>
        <taxon>Laedolimicola</taxon>
    </lineage>
</organism>
<dbReference type="SUPFAM" id="SSF53062">
    <property type="entry name" value="PTS system fructose IIA component-like"/>
    <property type="match status" value="1"/>
</dbReference>
<dbReference type="PROSITE" id="PS51372">
    <property type="entry name" value="PRD_2"/>
    <property type="match status" value="1"/>
</dbReference>
<keyword evidence="3" id="KW-0067">ATP-binding</keyword>
<dbReference type="InterPro" id="IPR003593">
    <property type="entry name" value="AAA+_ATPase"/>
</dbReference>
<evidence type="ECO:0000259" key="4">
    <source>
        <dbReference type="PROSITE" id="PS50045"/>
    </source>
</evidence>
<dbReference type="SUPFAM" id="SSF63520">
    <property type="entry name" value="PTS-regulatory domain, PRD"/>
    <property type="match status" value="1"/>
</dbReference>
<evidence type="ECO:0000313" key="7">
    <source>
        <dbReference type="EMBL" id="MCU6698061.1"/>
    </source>
</evidence>
<dbReference type="SMART" id="SM00382">
    <property type="entry name" value="AAA"/>
    <property type="match status" value="1"/>
</dbReference>
<feature type="domain" description="Sigma-54 factor interaction" evidence="4">
    <location>
        <begin position="107"/>
        <end position="313"/>
    </location>
</feature>
<dbReference type="Pfam" id="PF00874">
    <property type="entry name" value="PRD"/>
    <property type="match status" value="1"/>
</dbReference>
<dbReference type="Gene3D" id="1.10.8.60">
    <property type="match status" value="1"/>
</dbReference>
<proteinExistence type="predicted"/>
<dbReference type="RefSeq" id="WP_158364987.1">
    <property type="nucleotide sequence ID" value="NZ_JAOQKC010000024.1"/>
</dbReference>
<evidence type="ECO:0000256" key="3">
    <source>
        <dbReference type="ARBA" id="ARBA00022840"/>
    </source>
</evidence>
<sequence>MTGNTKDQIGKLLTEKSREFSGNNRIELTAKNIGDDLYISRNLASQYLNELVKEEKAVKINSWPICFLSREELEKNYRVHLEKITYQSFEELLDVLEQTGTRDFARAIGYNGSLGYCIEQCKSAIGYPGHGIPILLCGENGVGKNFLVQLMFEYAVNREVVPKEEEVVWMNCSDYQNKPEKFRELLAVQQGKRLMVFENLDRLPPEEQELLLPLLTEGLDEWGRRLVFTASEKTERKILDSLLRQIPIVLQIPSLDERSPEEREELIVSCFHKESLKLHKDIYISKRVLQAFMNYHFEGNIRQLRNSIAICCANALMRQNGEHIQVMLYHLSEDMIASLPMAEEKTEDETLIPIRGYQHENGLDSYFNILSQILNQFEQLEAEKNWNDFVKQSYYCVKGYYDYLVFRKIYANGKLKAVRMVVEDVIGSVSKKYNITLSTNWGIVITRLIYQQIQNYVQISGWEEQHKKELNYLEHRLTENFPKAALVVKDLAKAVRDNLDLNPGISARILLTLEIMQYDRDIHENDMYGLIICHGYSTASSIADSVNEILDSRVFEAIDMPLDSNVVEVVQNVKRHIRNLPGIKNLLLLTDTGSLEDIDIRLDDVSNINIGIINNVSTALALEVGSRMLQREEPEQIIREAVLAGNPKGRLIKKVQKEAAIIFVSESGIRSAERMKKLFDESMPRILPIQSIVYDYYDLVKNQESAEIFQKYDVLCMIGVFNPKLKEVPFIALEDMISGNSLERLEGIFRNYLNEEEIQQFESNFLKNFTLENVVQYLTILNAPALLNMVEAAMQTLQKHMHRQLGGRTICGLYIHICCLIERLVTKAEITSVEYEDFENEHREFIDMMQSSFEEICSHYGVKLPIGEIAYVYDYIKNDNREEEF</sequence>
<feature type="domain" description="PRD" evidence="6">
    <location>
        <begin position="781"/>
        <end position="885"/>
    </location>
</feature>
<evidence type="ECO:0000259" key="6">
    <source>
        <dbReference type="PROSITE" id="PS51372"/>
    </source>
</evidence>
<dbReference type="InterPro" id="IPR011608">
    <property type="entry name" value="PRD"/>
</dbReference>